<reference evidence="3" key="1">
    <citation type="submission" date="2014-09" db="EMBL/GenBank/DDBJ databases">
        <authorList>
            <person name="Sharma Rahul"/>
            <person name="Thines Marco"/>
        </authorList>
    </citation>
    <scope>NUCLEOTIDE SEQUENCE [LARGE SCALE GENOMIC DNA]</scope>
</reference>
<protein>
    <submittedName>
        <fullName evidence="2">Uncharacterized protein</fullName>
    </submittedName>
</protein>
<dbReference type="EMBL" id="CCYA01000265">
    <property type="protein sequence ID" value="CEH17951.1"/>
    <property type="molecule type" value="Genomic_DNA"/>
</dbReference>
<dbReference type="Proteomes" id="UP000054845">
    <property type="component" value="Unassembled WGS sequence"/>
</dbReference>
<accession>A0A0P1BQ49</accession>
<evidence type="ECO:0000313" key="3">
    <source>
        <dbReference type="Proteomes" id="UP000054845"/>
    </source>
</evidence>
<evidence type="ECO:0000313" key="2">
    <source>
        <dbReference type="EMBL" id="CEH17951.1"/>
    </source>
</evidence>
<name>A0A0P1BQ49_9BASI</name>
<keyword evidence="3" id="KW-1185">Reference proteome</keyword>
<proteinExistence type="predicted"/>
<dbReference type="AlphaFoldDB" id="A0A0P1BQ49"/>
<evidence type="ECO:0000256" key="1">
    <source>
        <dbReference type="SAM" id="MobiDB-lite"/>
    </source>
</evidence>
<feature type="region of interest" description="Disordered" evidence="1">
    <location>
        <begin position="1"/>
        <end position="26"/>
    </location>
</feature>
<feature type="compositionally biased region" description="Basic and acidic residues" evidence="1">
    <location>
        <begin position="11"/>
        <end position="23"/>
    </location>
</feature>
<sequence length="60" mass="6743">MTSAMAFSLAQRERERQRDKPSRAELNLASDRSACLLCPNLAQKLEDTLTPRLPSTQDPL</sequence>
<organism evidence="2 3">
    <name type="scientific">Ceraceosorus bombacis</name>
    <dbReference type="NCBI Taxonomy" id="401625"/>
    <lineage>
        <taxon>Eukaryota</taxon>
        <taxon>Fungi</taxon>
        <taxon>Dikarya</taxon>
        <taxon>Basidiomycota</taxon>
        <taxon>Ustilaginomycotina</taxon>
        <taxon>Exobasidiomycetes</taxon>
        <taxon>Ceraceosorales</taxon>
        <taxon>Ceraceosoraceae</taxon>
        <taxon>Ceraceosorus</taxon>
    </lineage>
</organism>